<evidence type="ECO:0000256" key="10">
    <source>
        <dbReference type="RuleBase" id="RU362071"/>
    </source>
</evidence>
<keyword evidence="7 10" id="KW-0472">Membrane</keyword>
<dbReference type="GO" id="GO:0044780">
    <property type="term" value="P:bacterial-type flagellum assembly"/>
    <property type="evidence" value="ECO:0007669"/>
    <property type="project" value="UniProtKB-UniRule"/>
</dbReference>
<dbReference type="Pfam" id="PF01311">
    <property type="entry name" value="Bac_export_1"/>
    <property type="match status" value="1"/>
</dbReference>
<dbReference type="PANTHER" id="PTHR30065:SF8">
    <property type="entry name" value="FLAGELLAR BIOSYNTHETIC PROTEIN FLIR"/>
    <property type="match status" value="1"/>
</dbReference>
<keyword evidence="11" id="KW-0969">Cilium</keyword>
<keyword evidence="6 10" id="KW-1133">Transmembrane helix</keyword>
<feature type="transmembrane region" description="Helical" evidence="10">
    <location>
        <begin position="136"/>
        <end position="162"/>
    </location>
</feature>
<evidence type="ECO:0000256" key="1">
    <source>
        <dbReference type="ARBA" id="ARBA00002578"/>
    </source>
</evidence>
<evidence type="ECO:0000256" key="9">
    <source>
        <dbReference type="NCBIfam" id="TIGR01400"/>
    </source>
</evidence>
<evidence type="ECO:0000256" key="4">
    <source>
        <dbReference type="ARBA" id="ARBA00022475"/>
    </source>
</evidence>
<keyword evidence="5 10" id="KW-0812">Transmembrane</keyword>
<keyword evidence="4 10" id="KW-1003">Cell membrane</keyword>
<dbReference type="RefSeq" id="WP_275680705.1">
    <property type="nucleotide sequence ID" value="NZ_JAJLJH010000001.1"/>
</dbReference>
<feature type="transmembrane region" description="Helical" evidence="10">
    <location>
        <begin position="45"/>
        <end position="66"/>
    </location>
</feature>
<comment type="similarity">
    <text evidence="2 10">Belongs to the FliR/MopE/SpaR family.</text>
</comment>
<accession>A0A9X2BXK8</accession>
<dbReference type="AlphaFoldDB" id="A0A9X2BXK8"/>
<feature type="transmembrane region" description="Helical" evidence="10">
    <location>
        <begin position="72"/>
        <end position="95"/>
    </location>
</feature>
<keyword evidence="8 10" id="KW-0975">Bacterial flagellum</keyword>
<evidence type="ECO:0000313" key="12">
    <source>
        <dbReference type="Proteomes" id="UP001139353"/>
    </source>
</evidence>
<evidence type="ECO:0000256" key="7">
    <source>
        <dbReference type="ARBA" id="ARBA00023136"/>
    </source>
</evidence>
<organism evidence="11 12">
    <name type="scientific">Scleromatobacter humisilvae</name>
    <dbReference type="NCBI Taxonomy" id="2897159"/>
    <lineage>
        <taxon>Bacteria</taxon>
        <taxon>Pseudomonadati</taxon>
        <taxon>Pseudomonadota</taxon>
        <taxon>Betaproteobacteria</taxon>
        <taxon>Burkholderiales</taxon>
        <taxon>Sphaerotilaceae</taxon>
        <taxon>Scleromatobacter</taxon>
    </lineage>
</organism>
<keyword evidence="11" id="KW-0966">Cell projection</keyword>
<dbReference type="EMBL" id="JAJLJH010000001">
    <property type="protein sequence ID" value="MCK9684678.1"/>
    <property type="molecule type" value="Genomic_DNA"/>
</dbReference>
<evidence type="ECO:0000313" key="11">
    <source>
        <dbReference type="EMBL" id="MCK9684678.1"/>
    </source>
</evidence>
<evidence type="ECO:0000256" key="8">
    <source>
        <dbReference type="ARBA" id="ARBA00023143"/>
    </source>
</evidence>
<sequence length="255" mass="27369">MISLSEAQIMAWLTPVLWPFIRVLALFSSMPVLGQRNVPIRVRIALAFFIALGVSGTVPPSAAANVPLDSPAAILLIVQQVLIGLSLGFAVRIIFTAIEFAGEIIGLQMGLNFAGFFDPATAQQATATSSLFSTMVAFLFIAMNGHLLVIEAVVQSLVAFPVSPEPFAFLHAVRPETWGAEIFRLGLWIALPLIAMLLFVNMMLGVIARVAPQISIFSVGFPITLGVGLVGVMFTLPLLQGPFTAALEQMLTMFR</sequence>
<name>A0A9X2BXK8_9BURK</name>
<dbReference type="GO" id="GO:0006605">
    <property type="term" value="P:protein targeting"/>
    <property type="evidence" value="ECO:0007669"/>
    <property type="project" value="UniProtKB-UniRule"/>
</dbReference>
<dbReference type="Proteomes" id="UP001139353">
    <property type="component" value="Unassembled WGS sequence"/>
</dbReference>
<feature type="transmembrane region" description="Helical" evidence="10">
    <location>
        <begin position="12"/>
        <end position="33"/>
    </location>
</feature>
<feature type="transmembrane region" description="Helical" evidence="10">
    <location>
        <begin position="182"/>
        <end position="204"/>
    </location>
</feature>
<comment type="subcellular location">
    <subcellularLocation>
        <location evidence="10">Cell membrane</location>
        <topology evidence="10">Multi-pass membrane protein</topology>
    </subcellularLocation>
    <subcellularLocation>
        <location evidence="10">Bacterial flagellum basal body</location>
    </subcellularLocation>
</comment>
<evidence type="ECO:0000256" key="2">
    <source>
        <dbReference type="ARBA" id="ARBA00009772"/>
    </source>
</evidence>
<protein>
    <recommendedName>
        <fullName evidence="3 9">Flagellar biosynthetic protein FliR</fullName>
    </recommendedName>
</protein>
<dbReference type="InterPro" id="IPR006303">
    <property type="entry name" value="FliR"/>
</dbReference>
<feature type="transmembrane region" description="Helical" evidence="10">
    <location>
        <begin position="216"/>
        <end position="239"/>
    </location>
</feature>
<evidence type="ECO:0000256" key="5">
    <source>
        <dbReference type="ARBA" id="ARBA00022692"/>
    </source>
</evidence>
<reference evidence="11" key="1">
    <citation type="submission" date="2021-11" db="EMBL/GenBank/DDBJ databases">
        <title>BS-T2-15 a new species belonging to the Comamonadaceae family isolated from the soil of a French oak forest.</title>
        <authorList>
            <person name="Mieszkin S."/>
            <person name="Alain K."/>
        </authorList>
    </citation>
    <scope>NUCLEOTIDE SEQUENCE</scope>
    <source>
        <strain evidence="11">BS-T2-15</strain>
    </source>
</reference>
<evidence type="ECO:0000256" key="3">
    <source>
        <dbReference type="ARBA" id="ARBA00021717"/>
    </source>
</evidence>
<comment type="caution">
    <text evidence="11">The sequence shown here is derived from an EMBL/GenBank/DDBJ whole genome shotgun (WGS) entry which is preliminary data.</text>
</comment>
<evidence type="ECO:0000256" key="6">
    <source>
        <dbReference type="ARBA" id="ARBA00022989"/>
    </source>
</evidence>
<dbReference type="GO" id="GO:0009425">
    <property type="term" value="C:bacterial-type flagellum basal body"/>
    <property type="evidence" value="ECO:0007669"/>
    <property type="project" value="UniProtKB-SubCell"/>
</dbReference>
<dbReference type="PANTHER" id="PTHR30065">
    <property type="entry name" value="FLAGELLAR BIOSYNTHETIC PROTEIN FLIR"/>
    <property type="match status" value="1"/>
</dbReference>
<keyword evidence="11" id="KW-0282">Flagellum</keyword>
<proteinExistence type="inferred from homology"/>
<gene>
    <name evidence="11" type="primary">fliR</name>
    <name evidence="11" type="ORF">LPC04_03040</name>
</gene>
<keyword evidence="12" id="KW-1185">Reference proteome</keyword>
<dbReference type="GO" id="GO:0005886">
    <property type="term" value="C:plasma membrane"/>
    <property type="evidence" value="ECO:0007669"/>
    <property type="project" value="UniProtKB-SubCell"/>
</dbReference>
<dbReference type="NCBIfam" id="TIGR01400">
    <property type="entry name" value="fliR"/>
    <property type="match status" value="1"/>
</dbReference>
<dbReference type="InterPro" id="IPR002010">
    <property type="entry name" value="T3SS_IM_R"/>
</dbReference>
<dbReference type="PRINTS" id="PR00953">
    <property type="entry name" value="TYPE3IMRPROT"/>
</dbReference>
<comment type="function">
    <text evidence="1 10">Role in flagellar biosynthesis.</text>
</comment>